<accession>R4XKH7</accession>
<evidence type="ECO:0008006" key="3">
    <source>
        <dbReference type="Google" id="ProtNLM"/>
    </source>
</evidence>
<dbReference type="STRING" id="1097556.R4XKH7"/>
<comment type="caution">
    <text evidence="1">The sequence shown here is derived from an EMBL/GenBank/DDBJ whole genome shotgun (WGS) entry which is preliminary data.</text>
</comment>
<dbReference type="Pfam" id="PF04646">
    <property type="entry name" value="DUF604"/>
    <property type="match status" value="1"/>
</dbReference>
<dbReference type="AlphaFoldDB" id="R4XKH7"/>
<gene>
    <name evidence="1" type="ORF">TAPDE_004143</name>
</gene>
<keyword evidence="2" id="KW-1185">Reference proteome</keyword>
<dbReference type="Proteomes" id="UP000013776">
    <property type="component" value="Unassembled WGS sequence"/>
</dbReference>
<dbReference type="EMBL" id="CAHR02000182">
    <property type="protein sequence ID" value="CCG83824.1"/>
    <property type="molecule type" value="Genomic_DNA"/>
</dbReference>
<dbReference type="VEuPathDB" id="FungiDB:TAPDE_004143"/>
<dbReference type="OrthoDB" id="414175at2759"/>
<dbReference type="Gene3D" id="3.90.550.50">
    <property type="match status" value="1"/>
</dbReference>
<dbReference type="PANTHER" id="PTHR10811">
    <property type="entry name" value="FRINGE-RELATED"/>
    <property type="match status" value="1"/>
</dbReference>
<evidence type="ECO:0000313" key="1">
    <source>
        <dbReference type="EMBL" id="CCG83824.1"/>
    </source>
</evidence>
<evidence type="ECO:0000313" key="2">
    <source>
        <dbReference type="Proteomes" id="UP000013776"/>
    </source>
</evidence>
<reference evidence="1 2" key="1">
    <citation type="journal article" date="2013" name="MBio">
        <title>Genome sequencing of the plant pathogen Taphrina deformans, the causal agent of peach leaf curl.</title>
        <authorList>
            <person name="Cisse O.H."/>
            <person name="Almeida J.M.G.C.F."/>
            <person name="Fonseca A."/>
            <person name="Kumar A.A."/>
            <person name="Salojaervi J."/>
            <person name="Overmyer K."/>
            <person name="Hauser P.M."/>
            <person name="Pagni M."/>
        </authorList>
    </citation>
    <scope>NUCLEOTIDE SEQUENCE [LARGE SCALE GENOMIC DNA]</scope>
    <source>
        <strain evidence="2">PYCC 5710 / ATCC 11124 / CBS 356.35 / IMI 108563 / JCM 9778 / NBRC 8474</strain>
    </source>
</reference>
<protein>
    <recommendedName>
        <fullName evidence="3">Glycosyltransferase family 31 protein</fullName>
    </recommendedName>
</protein>
<dbReference type="eggNOG" id="KOG2246">
    <property type="taxonomic scope" value="Eukaryota"/>
</dbReference>
<organism evidence="1 2">
    <name type="scientific">Taphrina deformans (strain PYCC 5710 / ATCC 11124 / CBS 356.35 / IMI 108563 / JCM 9778 / NBRC 8474)</name>
    <name type="common">Peach leaf curl fungus</name>
    <name type="synonym">Lalaria deformans</name>
    <dbReference type="NCBI Taxonomy" id="1097556"/>
    <lineage>
        <taxon>Eukaryota</taxon>
        <taxon>Fungi</taxon>
        <taxon>Dikarya</taxon>
        <taxon>Ascomycota</taxon>
        <taxon>Taphrinomycotina</taxon>
        <taxon>Taphrinomycetes</taxon>
        <taxon>Taphrinales</taxon>
        <taxon>Taphrinaceae</taxon>
        <taxon>Taphrina</taxon>
    </lineage>
</organism>
<name>R4XKH7_TAPDE</name>
<dbReference type="InterPro" id="IPR006740">
    <property type="entry name" value="DUF604"/>
</dbReference>
<proteinExistence type="predicted"/>
<sequence>MKPALANKWHPPRHFRHPAKTLCLLLGLAYLLYLLIVPATDEARNASRAKSEAPATTAAQHAVDQVDLRLHEKTPLDTKVIDQICRVEQNSDDVHYKVVLKTEAVPPSARRQLYGGFPSFQYAPTTTDTLKAAAYSAAAALSTENSVLASGCTVYTNVIFGVASSKDRLLVPHAVTSHWLGNSSTNLYVHVPAKDVPDAEAVIIDHYKNFGLAHAFVGRESLEVDQTMQYARLSAAMYELTVKNDMKDVLWYVHLDDDTLLTSITDYLRMLDTYDASLPLYVGAHSESISAVARDGRGAWGGASIAISRVLARQLSERWLECTSEGRLDHTEFGDHKLDACVAYIQGRTRKQPDMQLENTLHQLDFFGSVDGVLRSGVKWLTLHHFAWVNLFPYPDGPGGTPAKVQKIVNSARILGSDGLFSNFVLKHDESGATILTNGYAVTRYMVPMTKLELESVERTYMQDKPDDFESALGPTRLPKAEGTEKRTYFVHQVVPRVVKGKTIGSTWTYRYDRDGIKEDIIVDWLL</sequence>